<keyword evidence="2" id="KW-1185">Reference proteome</keyword>
<dbReference type="STRING" id="1121322.SAMN02745136_05516"/>
<sequence>MAEGKDYVVYGMKAKCSEGTMDNYISTDKGHGVVYQGQPVLNANDHVKDVNLTHFGDCNSKAVFEEAKKQADEKYKAEEGDGFFTRWGKGIAKTVTKAVVSVKETFSSNKCELDTPLPWIFTSRDHMVDGAPALTMESQCACKFGGIITIVPVEEEAATEQEEQMEYDVESKAVPVEAARTLQMTAVGANASVFPKTEMTGVMPAEATAFIDKYVNEETLKKINSRWNIEELKKKCGTSVMDDLKKSMYAAGITDEKSVLMFLCTLGVESGYGTTTTEKYTDTYLLDKSYTKNTRGAGLIQVTGDTQKKFLENLRKGLSENDPKKVEINQYINAFGRDGKKTTCSKDATTFIANNYSVESATWFWAKNNSKCTYYYSKSKYEHISINKYVKTFANYDSDNVFLVSQYYTNGERWKTFRLQEICEASKTISPYSIIESKEKNGKTVKEVKYMVDFAGDSANAPNGWKERSEDWENAKKLMSPKIHRNKNITIN</sequence>
<dbReference type="Pfam" id="PF14107">
    <property type="entry name" value="DUF4280"/>
    <property type="match status" value="1"/>
</dbReference>
<organism evidence="1 2">
    <name type="scientific">Anaerocolumna jejuensis DSM 15929</name>
    <dbReference type="NCBI Taxonomy" id="1121322"/>
    <lineage>
        <taxon>Bacteria</taxon>
        <taxon>Bacillati</taxon>
        <taxon>Bacillota</taxon>
        <taxon>Clostridia</taxon>
        <taxon>Lachnospirales</taxon>
        <taxon>Lachnospiraceae</taxon>
        <taxon>Anaerocolumna</taxon>
    </lineage>
</organism>
<evidence type="ECO:0000313" key="1">
    <source>
        <dbReference type="EMBL" id="SHL70594.1"/>
    </source>
</evidence>
<dbReference type="EMBL" id="FRAC01000046">
    <property type="protein sequence ID" value="SHL70594.1"/>
    <property type="molecule type" value="Genomic_DNA"/>
</dbReference>
<dbReference type="InterPro" id="IPR025460">
    <property type="entry name" value="DUF4280"/>
</dbReference>
<proteinExistence type="predicted"/>
<protein>
    <recommendedName>
        <fullName evidence="3">DUF4280 domain-containing protein</fullName>
    </recommendedName>
</protein>
<evidence type="ECO:0008006" key="3">
    <source>
        <dbReference type="Google" id="ProtNLM"/>
    </source>
</evidence>
<gene>
    <name evidence="1" type="ORF">SAMN02745136_05516</name>
</gene>
<dbReference type="OrthoDB" id="4825649at2"/>
<name>A0A1M7CTN6_9FIRM</name>
<accession>A0A1M7CTN6</accession>
<dbReference type="RefSeq" id="WP_073280409.1">
    <property type="nucleotide sequence ID" value="NZ_FRAC01000046.1"/>
</dbReference>
<dbReference type="Proteomes" id="UP000184386">
    <property type="component" value="Unassembled WGS sequence"/>
</dbReference>
<reference evidence="1 2" key="1">
    <citation type="submission" date="2016-11" db="EMBL/GenBank/DDBJ databases">
        <authorList>
            <person name="Jaros S."/>
            <person name="Januszkiewicz K."/>
            <person name="Wedrychowicz H."/>
        </authorList>
    </citation>
    <scope>NUCLEOTIDE SEQUENCE [LARGE SCALE GENOMIC DNA]</scope>
    <source>
        <strain evidence="1 2">DSM 15929</strain>
    </source>
</reference>
<dbReference type="AlphaFoldDB" id="A0A1M7CTN6"/>
<evidence type="ECO:0000313" key="2">
    <source>
        <dbReference type="Proteomes" id="UP000184386"/>
    </source>
</evidence>